<proteinExistence type="predicted"/>
<keyword evidence="2" id="KW-1185">Reference proteome</keyword>
<feature type="domain" description="Fibrinogen C-terminal" evidence="1">
    <location>
        <begin position="1"/>
        <end position="192"/>
    </location>
</feature>
<dbReference type="InterPro" id="IPR014716">
    <property type="entry name" value="Fibrinogen_a/b/g_C_1"/>
</dbReference>
<evidence type="ECO:0000313" key="3">
    <source>
        <dbReference type="WBParaSite" id="PSAMB.scaffold4008size16038.g23235.t1"/>
    </source>
</evidence>
<evidence type="ECO:0000259" key="1">
    <source>
        <dbReference type="PROSITE" id="PS51406"/>
    </source>
</evidence>
<organism evidence="2 3">
    <name type="scientific">Plectus sambesii</name>
    <dbReference type="NCBI Taxonomy" id="2011161"/>
    <lineage>
        <taxon>Eukaryota</taxon>
        <taxon>Metazoa</taxon>
        <taxon>Ecdysozoa</taxon>
        <taxon>Nematoda</taxon>
        <taxon>Chromadorea</taxon>
        <taxon>Plectida</taxon>
        <taxon>Plectina</taxon>
        <taxon>Plectoidea</taxon>
        <taxon>Plectidae</taxon>
        <taxon>Plectus</taxon>
    </lineage>
</organism>
<dbReference type="InterPro" id="IPR002181">
    <property type="entry name" value="Fibrinogen_a/b/g_C_dom"/>
</dbReference>
<dbReference type="PANTHER" id="PTHR19143:SF327">
    <property type="entry name" value="FI21813P1-RELATED"/>
    <property type="match status" value="1"/>
</dbReference>
<dbReference type="PROSITE" id="PS51406">
    <property type="entry name" value="FIBRINOGEN_C_2"/>
    <property type="match status" value="1"/>
</dbReference>
<dbReference type="SMART" id="SM00186">
    <property type="entry name" value="FBG"/>
    <property type="match status" value="1"/>
</dbReference>
<sequence>METDGGGWTVFHRRINGDISFYDKLWNDFKVGFNNGLENNLWLGNDIIHVLTTKDSNVELRIDLWGDRNPSSSYPNGYWWEKLTNFYIDDETHFYTLHLPDPYAGNATTSNNGISFANGISFSTSDALHGEANIACFSSNQNGGWWLKSGCGPAALNGKYVPPFWGSSGYYWYTGSRWLNPKQSRMMLRSLT</sequence>
<reference evidence="3" key="1">
    <citation type="submission" date="2022-11" db="UniProtKB">
        <authorList>
            <consortium name="WormBaseParasite"/>
        </authorList>
    </citation>
    <scope>IDENTIFICATION</scope>
</reference>
<dbReference type="Gene3D" id="3.90.215.10">
    <property type="entry name" value="Gamma Fibrinogen, chain A, domain 1"/>
    <property type="match status" value="1"/>
</dbReference>
<accession>A0A914WG65</accession>
<name>A0A914WG65_9BILA</name>
<dbReference type="SUPFAM" id="SSF56496">
    <property type="entry name" value="Fibrinogen C-terminal domain-like"/>
    <property type="match status" value="1"/>
</dbReference>
<evidence type="ECO:0000313" key="2">
    <source>
        <dbReference type="Proteomes" id="UP000887566"/>
    </source>
</evidence>
<dbReference type="WBParaSite" id="PSAMB.scaffold4008size16038.g23235.t1">
    <property type="protein sequence ID" value="PSAMB.scaffold4008size16038.g23235.t1"/>
    <property type="gene ID" value="PSAMB.scaffold4008size16038.g23235"/>
</dbReference>
<dbReference type="PANTHER" id="PTHR19143">
    <property type="entry name" value="FIBRINOGEN/TENASCIN/ANGIOPOEITIN"/>
    <property type="match status" value="1"/>
</dbReference>
<protein>
    <submittedName>
        <fullName evidence="3">Fibrinogen C-terminal domain-containing protein</fullName>
    </submittedName>
</protein>
<dbReference type="InterPro" id="IPR036056">
    <property type="entry name" value="Fibrinogen-like_C"/>
</dbReference>
<dbReference type="Pfam" id="PF00147">
    <property type="entry name" value="Fibrinogen_C"/>
    <property type="match status" value="1"/>
</dbReference>
<dbReference type="GO" id="GO:0005615">
    <property type="term" value="C:extracellular space"/>
    <property type="evidence" value="ECO:0007669"/>
    <property type="project" value="TreeGrafter"/>
</dbReference>
<dbReference type="AlphaFoldDB" id="A0A914WG65"/>
<dbReference type="InterPro" id="IPR050373">
    <property type="entry name" value="Fibrinogen_C-term_domain"/>
</dbReference>
<dbReference type="Proteomes" id="UP000887566">
    <property type="component" value="Unplaced"/>
</dbReference>